<dbReference type="AlphaFoldDB" id="A0A172Y5X6"/>
<dbReference type="GO" id="GO:0047974">
    <property type="term" value="F:guanosine deaminase activity"/>
    <property type="evidence" value="ECO:0007669"/>
    <property type="project" value="TreeGrafter"/>
</dbReference>
<feature type="domain" description="CMP/dCMP-type deaminase" evidence="1">
    <location>
        <begin position="4"/>
        <end position="127"/>
    </location>
</feature>
<dbReference type="RefSeq" id="WP_025976712.1">
    <property type="nucleotide sequence ID" value="NZ_CP015614.1"/>
</dbReference>
<sequence length="150" mass="15685">MNEAEHRRWLAQAVDLALENVRAGGRPFGAVLVKDGALVASGVNRMLATNDPSSHAEMEALRQAGPALGGVDLSGAVLYASGHPCPMCLAAAVMTRVSAVYYAFSNADAEPYGFSSAATYQTLGVRLDPPPLPLTQLNVPERTAAELYGA</sequence>
<dbReference type="Pfam" id="PF00383">
    <property type="entry name" value="dCMP_cyt_deam_1"/>
    <property type="match status" value="1"/>
</dbReference>
<reference evidence="2 3" key="1">
    <citation type="journal article" date="2014" name="Genome Announc.">
        <title>Genome Sequence of a Promising Hydrogen-Producing Facultative Anaerobic Bacterium, Brevundimonas naejangsanensis Strain B1.</title>
        <authorList>
            <person name="Su H."/>
            <person name="Zhang T."/>
            <person name="Bao M."/>
            <person name="Jiang Y."/>
            <person name="Wang Y."/>
            <person name="Tan T."/>
        </authorList>
    </citation>
    <scope>NUCLEOTIDE SEQUENCE [LARGE SCALE GENOMIC DNA]</scope>
    <source>
        <strain evidence="2 3">B1</strain>
    </source>
</reference>
<dbReference type="EMBL" id="CP015614">
    <property type="protein sequence ID" value="ANF54465.1"/>
    <property type="molecule type" value="Genomic_DNA"/>
</dbReference>
<organism evidence="2 3">
    <name type="scientific">Brevundimonas naejangsanensis</name>
    <dbReference type="NCBI Taxonomy" id="588932"/>
    <lineage>
        <taxon>Bacteria</taxon>
        <taxon>Pseudomonadati</taxon>
        <taxon>Pseudomonadota</taxon>
        <taxon>Alphaproteobacteria</taxon>
        <taxon>Caulobacterales</taxon>
        <taxon>Caulobacteraceae</taxon>
        <taxon>Brevundimonas</taxon>
    </lineage>
</organism>
<dbReference type="SUPFAM" id="SSF53927">
    <property type="entry name" value="Cytidine deaminase-like"/>
    <property type="match status" value="1"/>
</dbReference>
<dbReference type="KEGG" id="bne:DA69_06770"/>
<dbReference type="STRING" id="588932.DA69_06770"/>
<dbReference type="PANTHER" id="PTHR11079">
    <property type="entry name" value="CYTOSINE DEAMINASE FAMILY MEMBER"/>
    <property type="match status" value="1"/>
</dbReference>
<dbReference type="PANTHER" id="PTHR11079:SF161">
    <property type="entry name" value="CMP_DCMP-TYPE DEAMINASE DOMAIN-CONTAINING PROTEIN"/>
    <property type="match status" value="1"/>
</dbReference>
<proteinExistence type="predicted"/>
<dbReference type="eggNOG" id="COG0590">
    <property type="taxonomic scope" value="Bacteria"/>
</dbReference>
<gene>
    <name evidence="2" type="ORF">DA69_06770</name>
</gene>
<dbReference type="Gene3D" id="3.40.140.10">
    <property type="entry name" value="Cytidine Deaminase, domain 2"/>
    <property type="match status" value="1"/>
</dbReference>
<keyword evidence="3" id="KW-1185">Reference proteome</keyword>
<evidence type="ECO:0000259" key="1">
    <source>
        <dbReference type="PROSITE" id="PS51747"/>
    </source>
</evidence>
<dbReference type="CDD" id="cd01285">
    <property type="entry name" value="nucleoside_deaminase"/>
    <property type="match status" value="1"/>
</dbReference>
<dbReference type="InterPro" id="IPR002125">
    <property type="entry name" value="CMP_dCMP_dom"/>
</dbReference>
<dbReference type="InterPro" id="IPR016193">
    <property type="entry name" value="Cytidine_deaminase-like"/>
</dbReference>
<dbReference type="GO" id="GO:0006152">
    <property type="term" value="P:purine nucleoside catabolic process"/>
    <property type="evidence" value="ECO:0007669"/>
    <property type="project" value="TreeGrafter"/>
</dbReference>
<evidence type="ECO:0000313" key="3">
    <source>
        <dbReference type="Proteomes" id="UP000077603"/>
    </source>
</evidence>
<evidence type="ECO:0000313" key="2">
    <source>
        <dbReference type="EMBL" id="ANF54465.1"/>
    </source>
</evidence>
<dbReference type="PROSITE" id="PS51747">
    <property type="entry name" value="CYT_DCMP_DEAMINASES_2"/>
    <property type="match status" value="1"/>
</dbReference>
<protein>
    <submittedName>
        <fullName evidence="2">tRNA-specific adenosine deaminase</fullName>
    </submittedName>
</protein>
<accession>A0A172Y5X6</accession>
<dbReference type="Proteomes" id="UP000077603">
    <property type="component" value="Chromosome"/>
</dbReference>
<name>A0A172Y5X6_9CAUL</name>
<dbReference type="OrthoDB" id="9802676at2"/>